<evidence type="ECO:0000313" key="2">
    <source>
        <dbReference type="EMBL" id="SVC04379.1"/>
    </source>
</evidence>
<dbReference type="PANTHER" id="PTHR19328:SF13">
    <property type="entry name" value="HIPL1 PROTEIN"/>
    <property type="match status" value="1"/>
</dbReference>
<reference evidence="2" key="1">
    <citation type="submission" date="2018-05" db="EMBL/GenBank/DDBJ databases">
        <authorList>
            <person name="Lanie J.A."/>
            <person name="Ng W.-L."/>
            <person name="Kazmierczak K.M."/>
            <person name="Andrzejewski T.M."/>
            <person name="Davidsen T.M."/>
            <person name="Wayne K.J."/>
            <person name="Tettelin H."/>
            <person name="Glass J.I."/>
            <person name="Rusch D."/>
            <person name="Podicherti R."/>
            <person name="Tsui H.-C.T."/>
            <person name="Winkler M.E."/>
        </authorList>
    </citation>
    <scope>NUCLEOTIDE SEQUENCE</scope>
</reference>
<dbReference type="SUPFAM" id="SSF50952">
    <property type="entry name" value="Soluble quinoprotein glucose dehydrogenase"/>
    <property type="match status" value="1"/>
</dbReference>
<dbReference type="Gene3D" id="2.120.10.30">
    <property type="entry name" value="TolB, C-terminal domain"/>
    <property type="match status" value="1"/>
</dbReference>
<dbReference type="EMBL" id="UINC01070321">
    <property type="protein sequence ID" value="SVC04379.1"/>
    <property type="molecule type" value="Genomic_DNA"/>
</dbReference>
<dbReference type="Pfam" id="PF07995">
    <property type="entry name" value="GSDH"/>
    <property type="match status" value="1"/>
</dbReference>
<gene>
    <name evidence="2" type="ORF">METZ01_LOCUS257233</name>
</gene>
<evidence type="ECO:0000259" key="1">
    <source>
        <dbReference type="Pfam" id="PF07995"/>
    </source>
</evidence>
<organism evidence="2">
    <name type="scientific">marine metagenome</name>
    <dbReference type="NCBI Taxonomy" id="408172"/>
    <lineage>
        <taxon>unclassified sequences</taxon>
        <taxon>metagenomes</taxon>
        <taxon>ecological metagenomes</taxon>
    </lineage>
</organism>
<sequence length="353" mass="37146">GLNYLGPMTSFGGSSNNTTPGNIVDGSVVEWTATFDDSGNISSIPTKSARELYRFHTPDRQHPIKEAAFNPYAISDDPDYGLLYVLHPDGQNSYGVGVNAGTGQAGSDLLGKVVRINPLDPDGAGSATYSVPDSNPFVGADGQTPGGRNMLDEVFALGFRDPHTISFSKAGDMFISDIGANSVEEINLVQSGENHGWQPSEGTFFFAPGGGVTDLPAGIDPYTYPVAQYGHSGSGAHAIAGGYVIENGGPLDGQMLLGDFASSLAPLMIVSLADMQAAITDGDNSLLAPASIQTVNLVFDDDDDPFTPSIPKTSMLDILNDEPTYDGSGRTDIRFGQGPRGEIYILNKRNGWV</sequence>
<feature type="domain" description="Glucose/Sorbosone dehydrogenase" evidence="1">
    <location>
        <begin position="98"/>
        <end position="199"/>
    </location>
</feature>
<feature type="non-terminal residue" evidence="2">
    <location>
        <position position="1"/>
    </location>
</feature>
<dbReference type="PANTHER" id="PTHR19328">
    <property type="entry name" value="HEDGEHOG-INTERACTING PROTEIN"/>
    <property type="match status" value="1"/>
</dbReference>
<name>A0A382IYF7_9ZZZZ</name>
<dbReference type="InterPro" id="IPR011042">
    <property type="entry name" value="6-blade_b-propeller_TolB-like"/>
</dbReference>
<dbReference type="InterPro" id="IPR011041">
    <property type="entry name" value="Quinoprot_gluc/sorb_DH_b-prop"/>
</dbReference>
<dbReference type="AlphaFoldDB" id="A0A382IYF7"/>
<protein>
    <recommendedName>
        <fullName evidence="1">Glucose/Sorbosone dehydrogenase domain-containing protein</fullName>
    </recommendedName>
</protein>
<feature type="non-terminal residue" evidence="2">
    <location>
        <position position="353"/>
    </location>
</feature>
<dbReference type="InterPro" id="IPR012938">
    <property type="entry name" value="Glc/Sorbosone_DH"/>
</dbReference>
<accession>A0A382IYF7</accession>
<proteinExistence type="predicted"/>